<dbReference type="PANTHER" id="PTHR13026:SF0">
    <property type="entry name" value="RIBOSOMAL RNA PROCESSING 1B"/>
    <property type="match status" value="1"/>
</dbReference>
<feature type="compositionally biased region" description="Basic residues" evidence="5">
    <location>
        <begin position="530"/>
        <end position="540"/>
    </location>
</feature>
<evidence type="ECO:0000313" key="7">
    <source>
        <dbReference type="Proteomes" id="UP001187343"/>
    </source>
</evidence>
<evidence type="ECO:0000256" key="5">
    <source>
        <dbReference type="SAM" id="MobiDB-lite"/>
    </source>
</evidence>
<gene>
    <name evidence="6" type="ORF">Q8A67_007320</name>
</gene>
<dbReference type="GO" id="GO:0006364">
    <property type="term" value="P:rRNA processing"/>
    <property type="evidence" value="ECO:0007669"/>
    <property type="project" value="UniProtKB-KW"/>
</dbReference>
<feature type="compositionally biased region" description="Acidic residues" evidence="5">
    <location>
        <begin position="342"/>
        <end position="359"/>
    </location>
</feature>
<comment type="similarity">
    <text evidence="2">Belongs to the RRP1 family.</text>
</comment>
<sequence>MAPIQEPEIVFAQKLASNEKTIRNRALVKLRKYINARSERPEGGFSEEELLKIWKGLFYCMWMQDKPMLQEELSTKISGLLRSFRTVDNQFLYFKTFLQTMKREWNGIDRLRMDKFYQLVRFVFREVFDVLKSHKWESSLVSEFLQLFSAQLLQSSSAAPSGLVLHILDLYMTELALVGSAELTAEQNQTFIEPFFKTMAKTKDRVLLKAIGSNIFNSIVDQVPYAIEDLKREIRRSAGEEMDSSEESDNEELKTKSLSKNSREETEDCEEDCEEGEDLFLDDMDAEDDDACGPVLQFDYGAIADQLFAVASHPKIQSFNRSKIYKFVKIFRDLSEGVFPQDEVEDVSSEEDDDDDDEEDHKRKKRRRKRQKNKGKKEESSLEKSNGQLESAAASDDTDASKETKQKKKSKKKKGKNKSLKSVEGQRDPSEETCGQETQDAGFARAATGLTEEQMESNAELLEGDSERAHVNSSPEPVDKQLNAIKLLKRKRRKKTVSSKTSEDASKVADEGSEMEVSVTSAEIVTSVPQKKKQKLKKKAKDIGKVQTGRDSVESEFSSTTAVDASTAAPSKKKLRSASSGEQTEAEVEKHNSKKTADTPDSSKASRKTPMKKKKQKDPEPDTNGEADDFQTETQPAGRMRMKKSKQKPAADQINPARKRRVKEEEVKPSQVNGHTDGTRVKRPKIISEDQEPSVTENKVKAKEFVLRQKKAPTPIFCKAAGYGTRTANKKGLPASKSEIKKVTFGLKNNKTMEFRKMDQSSLVSPASHSRVAFDPKRTPKSGVLKSPMSSPAVTKRALAADFF</sequence>
<feature type="region of interest" description="Disordered" evidence="5">
    <location>
        <begin position="759"/>
        <end position="792"/>
    </location>
</feature>
<evidence type="ECO:0000256" key="4">
    <source>
        <dbReference type="ARBA" id="ARBA00023242"/>
    </source>
</evidence>
<dbReference type="GO" id="GO:0030688">
    <property type="term" value="C:preribosome, small subunit precursor"/>
    <property type="evidence" value="ECO:0007669"/>
    <property type="project" value="InterPro"/>
</dbReference>
<dbReference type="Pfam" id="PF05997">
    <property type="entry name" value="Nop52"/>
    <property type="match status" value="1"/>
</dbReference>
<feature type="region of interest" description="Disordered" evidence="5">
    <location>
        <begin position="238"/>
        <end position="275"/>
    </location>
</feature>
<dbReference type="AlphaFoldDB" id="A0AA88QAL9"/>
<feature type="compositionally biased region" description="Basic residues" evidence="5">
    <location>
        <begin position="487"/>
        <end position="497"/>
    </location>
</feature>
<feature type="compositionally biased region" description="Low complexity" evidence="5">
    <location>
        <begin position="383"/>
        <end position="395"/>
    </location>
</feature>
<evidence type="ECO:0000256" key="2">
    <source>
        <dbReference type="ARBA" id="ARBA00006374"/>
    </source>
</evidence>
<proteinExistence type="inferred from homology"/>
<feature type="compositionally biased region" description="Polar residues" evidence="5">
    <location>
        <begin position="518"/>
        <end position="529"/>
    </location>
</feature>
<feature type="compositionally biased region" description="Acidic residues" evidence="5">
    <location>
        <begin position="265"/>
        <end position="275"/>
    </location>
</feature>
<feature type="compositionally biased region" description="Basic residues" evidence="5">
    <location>
        <begin position="405"/>
        <end position="419"/>
    </location>
</feature>
<keyword evidence="4" id="KW-0539">Nucleus</keyword>
<feature type="region of interest" description="Disordered" evidence="5">
    <location>
        <begin position="342"/>
        <end position="698"/>
    </location>
</feature>
<dbReference type="GO" id="GO:0005634">
    <property type="term" value="C:nucleus"/>
    <property type="evidence" value="ECO:0007669"/>
    <property type="project" value="UniProtKB-SubCell"/>
</dbReference>
<feature type="compositionally biased region" description="Acidic residues" evidence="5">
    <location>
        <begin position="621"/>
        <end position="631"/>
    </location>
</feature>
<feature type="compositionally biased region" description="Basic and acidic residues" evidence="5">
    <location>
        <begin position="587"/>
        <end position="598"/>
    </location>
</feature>
<feature type="compositionally biased region" description="Basic and acidic residues" evidence="5">
    <location>
        <begin position="501"/>
        <end position="510"/>
    </location>
</feature>
<dbReference type="PANTHER" id="PTHR13026">
    <property type="entry name" value="NNP-1 PROTEIN NOVEL NUCLEAR PROTEIN 1 NOP52"/>
    <property type="match status" value="1"/>
</dbReference>
<keyword evidence="7" id="KW-1185">Reference proteome</keyword>
<dbReference type="InterPro" id="IPR010301">
    <property type="entry name" value="RRP1"/>
</dbReference>
<protein>
    <submittedName>
        <fullName evidence="6">Uncharacterized protein</fullName>
    </submittedName>
</protein>
<accession>A0AA88QAL9</accession>
<feature type="compositionally biased region" description="Acidic residues" evidence="5">
    <location>
        <begin position="240"/>
        <end position="250"/>
    </location>
</feature>
<dbReference type="EMBL" id="JAUYZG010000006">
    <property type="protein sequence ID" value="KAK2905521.1"/>
    <property type="molecule type" value="Genomic_DNA"/>
</dbReference>
<feature type="compositionally biased region" description="Low complexity" evidence="5">
    <location>
        <begin position="558"/>
        <end position="570"/>
    </location>
</feature>
<comment type="caution">
    <text evidence="6">The sequence shown here is derived from an EMBL/GenBank/DDBJ whole genome shotgun (WGS) entry which is preliminary data.</text>
</comment>
<keyword evidence="3" id="KW-0698">rRNA processing</keyword>
<name>A0AA88QAL9_9TELE</name>
<reference evidence="6" key="1">
    <citation type="submission" date="2023-08" db="EMBL/GenBank/DDBJ databases">
        <title>Chromosome-level Genome Assembly of mud carp (Cirrhinus molitorella).</title>
        <authorList>
            <person name="Liu H."/>
        </authorList>
    </citation>
    <scope>NUCLEOTIDE SEQUENCE</scope>
    <source>
        <strain evidence="6">Prfri</strain>
        <tissue evidence="6">Muscle</tissue>
    </source>
</reference>
<dbReference type="Proteomes" id="UP001187343">
    <property type="component" value="Unassembled WGS sequence"/>
</dbReference>
<feature type="compositionally biased region" description="Basic residues" evidence="5">
    <location>
        <begin position="605"/>
        <end position="616"/>
    </location>
</feature>
<comment type="subcellular location">
    <subcellularLocation>
        <location evidence="1">Nucleus</location>
    </subcellularLocation>
</comment>
<evidence type="ECO:0000256" key="3">
    <source>
        <dbReference type="ARBA" id="ARBA00022552"/>
    </source>
</evidence>
<organism evidence="6 7">
    <name type="scientific">Cirrhinus molitorella</name>
    <name type="common">mud carp</name>
    <dbReference type="NCBI Taxonomy" id="172907"/>
    <lineage>
        <taxon>Eukaryota</taxon>
        <taxon>Metazoa</taxon>
        <taxon>Chordata</taxon>
        <taxon>Craniata</taxon>
        <taxon>Vertebrata</taxon>
        <taxon>Euteleostomi</taxon>
        <taxon>Actinopterygii</taxon>
        <taxon>Neopterygii</taxon>
        <taxon>Teleostei</taxon>
        <taxon>Ostariophysi</taxon>
        <taxon>Cypriniformes</taxon>
        <taxon>Cyprinidae</taxon>
        <taxon>Labeoninae</taxon>
        <taxon>Labeonini</taxon>
        <taxon>Cirrhinus</taxon>
    </lineage>
</organism>
<evidence type="ECO:0000313" key="6">
    <source>
        <dbReference type="EMBL" id="KAK2905521.1"/>
    </source>
</evidence>
<feature type="compositionally biased region" description="Basic residues" evidence="5">
    <location>
        <begin position="362"/>
        <end position="375"/>
    </location>
</feature>
<evidence type="ECO:0000256" key="1">
    <source>
        <dbReference type="ARBA" id="ARBA00004123"/>
    </source>
</evidence>